<evidence type="ECO:0000313" key="8">
    <source>
        <dbReference type="Proteomes" id="UP000445000"/>
    </source>
</evidence>
<evidence type="ECO:0000256" key="5">
    <source>
        <dbReference type="SAM" id="MobiDB-lite"/>
    </source>
</evidence>
<dbReference type="RefSeq" id="WP_161811632.1">
    <property type="nucleotide sequence ID" value="NZ_BLJN01000002.1"/>
</dbReference>
<evidence type="ECO:0000256" key="4">
    <source>
        <dbReference type="PROSITE-ProRule" id="PRU00335"/>
    </source>
</evidence>
<keyword evidence="3" id="KW-0804">Transcription</keyword>
<feature type="DNA-binding region" description="H-T-H motif" evidence="4">
    <location>
        <begin position="43"/>
        <end position="62"/>
    </location>
</feature>
<evidence type="ECO:0000256" key="1">
    <source>
        <dbReference type="ARBA" id="ARBA00023015"/>
    </source>
</evidence>
<evidence type="ECO:0000259" key="6">
    <source>
        <dbReference type="PROSITE" id="PS50977"/>
    </source>
</evidence>
<accession>A0A829Y973</accession>
<protein>
    <recommendedName>
        <fullName evidence="6">HTH tetR-type domain-containing protein</fullName>
    </recommendedName>
</protein>
<gene>
    <name evidence="7" type="ORF">GCM10011487_18770</name>
</gene>
<comment type="caution">
    <text evidence="7">The sequence shown here is derived from an EMBL/GenBank/DDBJ whole genome shotgun (WGS) entry which is preliminary data.</text>
</comment>
<organism evidence="7 8">
    <name type="scientific">Steroidobacter agaridevorans</name>
    <dbReference type="NCBI Taxonomy" id="2695856"/>
    <lineage>
        <taxon>Bacteria</taxon>
        <taxon>Pseudomonadati</taxon>
        <taxon>Pseudomonadota</taxon>
        <taxon>Gammaproteobacteria</taxon>
        <taxon>Steroidobacterales</taxon>
        <taxon>Steroidobacteraceae</taxon>
        <taxon>Steroidobacter</taxon>
    </lineage>
</organism>
<dbReference type="InterPro" id="IPR050109">
    <property type="entry name" value="HTH-type_TetR-like_transc_reg"/>
</dbReference>
<dbReference type="InterPro" id="IPR009057">
    <property type="entry name" value="Homeodomain-like_sf"/>
</dbReference>
<dbReference type="AlphaFoldDB" id="A0A829Y973"/>
<dbReference type="PANTHER" id="PTHR30055:SF234">
    <property type="entry name" value="HTH-TYPE TRANSCRIPTIONAL REGULATOR BETI"/>
    <property type="match status" value="1"/>
</dbReference>
<feature type="domain" description="HTH tetR-type" evidence="6">
    <location>
        <begin position="20"/>
        <end position="80"/>
    </location>
</feature>
<sequence>MAERSTSAARRGGPRRRDPEGTRESILDAARHVLAQDGKEGLSVAQVANLAKVNRGTAYQHFQTREQLIAATTDWVSDKMYRAAFGDEGITSTGPVSSDNVEKVMSGLCSFAMENSELGRIWLYELLASKRPTKDKFWRYYKEIMARFAETDFAQQDIDVEVHSVLVLAGTFLWPVWIRAHARTAKERQEMSERFAREMLRLALYGNLRPEKFPELHARFSEHGARA</sequence>
<dbReference type="Pfam" id="PF00440">
    <property type="entry name" value="TetR_N"/>
    <property type="match status" value="1"/>
</dbReference>
<name>A0A829Y973_9GAMM</name>
<dbReference type="GO" id="GO:0000976">
    <property type="term" value="F:transcription cis-regulatory region binding"/>
    <property type="evidence" value="ECO:0007669"/>
    <property type="project" value="TreeGrafter"/>
</dbReference>
<evidence type="ECO:0000256" key="2">
    <source>
        <dbReference type="ARBA" id="ARBA00023125"/>
    </source>
</evidence>
<proteinExistence type="predicted"/>
<dbReference type="GO" id="GO:0003700">
    <property type="term" value="F:DNA-binding transcription factor activity"/>
    <property type="evidence" value="ECO:0007669"/>
    <property type="project" value="TreeGrafter"/>
</dbReference>
<dbReference type="EMBL" id="BLJN01000002">
    <property type="protein sequence ID" value="GFE79877.1"/>
    <property type="molecule type" value="Genomic_DNA"/>
</dbReference>
<dbReference type="SUPFAM" id="SSF46689">
    <property type="entry name" value="Homeodomain-like"/>
    <property type="match status" value="1"/>
</dbReference>
<dbReference type="Proteomes" id="UP000445000">
    <property type="component" value="Unassembled WGS sequence"/>
</dbReference>
<evidence type="ECO:0000313" key="7">
    <source>
        <dbReference type="EMBL" id="GFE79877.1"/>
    </source>
</evidence>
<feature type="region of interest" description="Disordered" evidence="5">
    <location>
        <begin position="1"/>
        <end position="23"/>
    </location>
</feature>
<dbReference type="PANTHER" id="PTHR30055">
    <property type="entry name" value="HTH-TYPE TRANSCRIPTIONAL REGULATOR RUTR"/>
    <property type="match status" value="1"/>
</dbReference>
<dbReference type="InterPro" id="IPR001647">
    <property type="entry name" value="HTH_TetR"/>
</dbReference>
<dbReference type="Gene3D" id="1.10.357.10">
    <property type="entry name" value="Tetracycline Repressor, domain 2"/>
    <property type="match status" value="1"/>
</dbReference>
<keyword evidence="8" id="KW-1185">Reference proteome</keyword>
<keyword evidence="2 4" id="KW-0238">DNA-binding</keyword>
<dbReference type="PRINTS" id="PR00455">
    <property type="entry name" value="HTHTETR"/>
</dbReference>
<feature type="compositionally biased region" description="Low complexity" evidence="5">
    <location>
        <begin position="1"/>
        <end position="11"/>
    </location>
</feature>
<evidence type="ECO:0000256" key="3">
    <source>
        <dbReference type="ARBA" id="ARBA00023163"/>
    </source>
</evidence>
<keyword evidence="1" id="KW-0805">Transcription regulation</keyword>
<dbReference type="PROSITE" id="PS50977">
    <property type="entry name" value="HTH_TETR_2"/>
    <property type="match status" value="1"/>
</dbReference>
<reference evidence="8" key="1">
    <citation type="submission" date="2020-01" db="EMBL/GenBank/DDBJ databases">
        <title>'Steroidobacter agaridevorans' sp. nov., agar-degrading bacteria isolated from rhizosphere soils.</title>
        <authorList>
            <person name="Ikenaga M."/>
            <person name="Kataoka M."/>
            <person name="Murouchi A."/>
            <person name="Katsuragi S."/>
            <person name="Sakai M."/>
        </authorList>
    </citation>
    <scope>NUCLEOTIDE SEQUENCE [LARGE SCALE GENOMIC DNA]</scope>
    <source>
        <strain evidence="8">YU21-B</strain>
    </source>
</reference>